<keyword evidence="3" id="KW-0479">Metal-binding</keyword>
<dbReference type="GO" id="GO:0051603">
    <property type="term" value="P:proteolysis involved in protein catabolic process"/>
    <property type="evidence" value="ECO:0007669"/>
    <property type="project" value="TreeGrafter"/>
</dbReference>
<keyword evidence="5" id="KW-0862">Zinc</keyword>
<dbReference type="InterPro" id="IPR011990">
    <property type="entry name" value="TPR-like_helical_dom_sf"/>
</dbReference>
<evidence type="ECO:0000256" key="3">
    <source>
        <dbReference type="ARBA" id="ARBA00022723"/>
    </source>
</evidence>
<dbReference type="PANTHER" id="PTHR22726">
    <property type="entry name" value="METALLOENDOPEPTIDASE OMA1"/>
    <property type="match status" value="1"/>
</dbReference>
<protein>
    <submittedName>
        <fullName evidence="9">M48 family metalloprotease</fullName>
    </submittedName>
</protein>
<dbReference type="GO" id="GO:0004222">
    <property type="term" value="F:metalloendopeptidase activity"/>
    <property type="evidence" value="ECO:0007669"/>
    <property type="project" value="InterPro"/>
</dbReference>
<organism evidence="9 10">
    <name type="scientific">Flavisphingopyxis soli</name>
    <dbReference type="NCBI Taxonomy" id="2601267"/>
    <lineage>
        <taxon>Bacteria</taxon>
        <taxon>Pseudomonadati</taxon>
        <taxon>Pseudomonadota</taxon>
        <taxon>Alphaproteobacteria</taxon>
        <taxon>Sphingomonadales</taxon>
        <taxon>Sphingopyxidaceae</taxon>
        <taxon>Flavisphingopyxis</taxon>
    </lineage>
</organism>
<feature type="signal peptide" evidence="7">
    <location>
        <begin position="1"/>
        <end position="33"/>
    </location>
</feature>
<dbReference type="CDD" id="cd07324">
    <property type="entry name" value="M48C_Oma1-like"/>
    <property type="match status" value="1"/>
</dbReference>
<name>A0A5C6UTX8_9SPHN</name>
<keyword evidence="4" id="KW-0378">Hydrolase</keyword>
<keyword evidence="7" id="KW-0732">Signal</keyword>
<reference evidence="9 10" key="1">
    <citation type="submission" date="2019-08" db="EMBL/GenBank/DDBJ databases">
        <title>Sphingorhabdus soil sp. nov., isolated from arctic soil.</title>
        <authorList>
            <person name="Liu Y."/>
        </authorList>
    </citation>
    <scope>NUCLEOTIDE SEQUENCE [LARGE SCALE GENOMIC DNA]</scope>
    <source>
        <strain evidence="9 10">D-2Q-5-6</strain>
    </source>
</reference>
<dbReference type="Pfam" id="PF01435">
    <property type="entry name" value="Peptidase_M48"/>
    <property type="match status" value="1"/>
</dbReference>
<dbReference type="InterPro" id="IPR001915">
    <property type="entry name" value="Peptidase_M48"/>
</dbReference>
<accession>A0A5C6UTX8</accession>
<evidence type="ECO:0000313" key="9">
    <source>
        <dbReference type="EMBL" id="TXC74418.1"/>
    </source>
</evidence>
<dbReference type="GO" id="GO:0016020">
    <property type="term" value="C:membrane"/>
    <property type="evidence" value="ECO:0007669"/>
    <property type="project" value="TreeGrafter"/>
</dbReference>
<dbReference type="GO" id="GO:0046872">
    <property type="term" value="F:metal ion binding"/>
    <property type="evidence" value="ECO:0007669"/>
    <property type="project" value="UniProtKB-KW"/>
</dbReference>
<dbReference type="PANTHER" id="PTHR22726:SF1">
    <property type="entry name" value="METALLOENDOPEPTIDASE OMA1, MITOCHONDRIAL"/>
    <property type="match status" value="1"/>
</dbReference>
<proteinExistence type="predicted"/>
<dbReference type="OrthoDB" id="9814887at2"/>
<comment type="cofactor">
    <cofactor evidence="1">
        <name>Zn(2+)</name>
        <dbReference type="ChEBI" id="CHEBI:29105"/>
    </cofactor>
</comment>
<evidence type="ECO:0000256" key="4">
    <source>
        <dbReference type="ARBA" id="ARBA00022801"/>
    </source>
</evidence>
<dbReference type="Pfam" id="PF13432">
    <property type="entry name" value="TPR_16"/>
    <property type="match status" value="2"/>
</dbReference>
<dbReference type="AlphaFoldDB" id="A0A5C6UTX8"/>
<evidence type="ECO:0000256" key="2">
    <source>
        <dbReference type="ARBA" id="ARBA00022670"/>
    </source>
</evidence>
<feature type="chain" id="PRO_5022942199" evidence="7">
    <location>
        <begin position="34"/>
        <end position="460"/>
    </location>
</feature>
<gene>
    <name evidence="9" type="ORF">FSZ31_02825</name>
</gene>
<sequence>MKVRRGGPSLARHLAQLLALLACLSLMATPVSAQSILRDAETEALLADISKPLITAAGLSPANVQIILIDDPSINAFVVAGQNVYIHSGLITAADDVNEVQGVIAHELGHIAGGHAIRFNEGYSQATKISLLSLLAGVALAAAGAGEAAAGVMAMGQQAALGNLLAYSRVQESSADQAGSSYLRNAGISGKGMIDFFKTLQSQEFRTGVDRTIDYAYTHPLSGDRISRLETAIKADPAYDTPIDSALEQRFERVKAKLAGYVEDPTRTLKKYPESDTSVPARYARAFAWHKSSYPEKALAETKALIAAQPDNPYFLELEGQVLLESGRPVEAIAPLRKATALSGSQPLIASMFGHALIETEDPQYYDEAEHVLRAAVSRDRENPFAWYQLGTVYAREGDDSRAALASAERFDLTQQWPLALRYAEVAMAGIDPNAPDWLRAQDIAYVARAAIEKTGKKRR</sequence>
<dbReference type="SUPFAM" id="SSF48452">
    <property type="entry name" value="TPR-like"/>
    <property type="match status" value="1"/>
</dbReference>
<dbReference type="InterPro" id="IPR051156">
    <property type="entry name" value="Mito/Outer_Membr_Metalloprot"/>
</dbReference>
<dbReference type="PROSITE" id="PS51257">
    <property type="entry name" value="PROKAR_LIPOPROTEIN"/>
    <property type="match status" value="1"/>
</dbReference>
<evidence type="ECO:0000256" key="6">
    <source>
        <dbReference type="ARBA" id="ARBA00023049"/>
    </source>
</evidence>
<dbReference type="Proteomes" id="UP000321129">
    <property type="component" value="Unassembled WGS sequence"/>
</dbReference>
<dbReference type="EMBL" id="VOPY01000001">
    <property type="protein sequence ID" value="TXC74418.1"/>
    <property type="molecule type" value="Genomic_DNA"/>
</dbReference>
<feature type="domain" description="Peptidase M48" evidence="8">
    <location>
        <begin position="43"/>
        <end position="231"/>
    </location>
</feature>
<evidence type="ECO:0000256" key="1">
    <source>
        <dbReference type="ARBA" id="ARBA00001947"/>
    </source>
</evidence>
<evidence type="ECO:0000256" key="5">
    <source>
        <dbReference type="ARBA" id="ARBA00022833"/>
    </source>
</evidence>
<keyword evidence="6 9" id="KW-0482">Metalloprotease</keyword>
<comment type="caution">
    <text evidence="9">The sequence shown here is derived from an EMBL/GenBank/DDBJ whole genome shotgun (WGS) entry which is preliminary data.</text>
</comment>
<keyword evidence="10" id="KW-1185">Reference proteome</keyword>
<keyword evidence="2 9" id="KW-0645">Protease</keyword>
<dbReference type="Gene3D" id="3.30.2010.10">
    <property type="entry name" value="Metalloproteases ('zincins'), catalytic domain"/>
    <property type="match status" value="1"/>
</dbReference>
<evidence type="ECO:0000259" key="8">
    <source>
        <dbReference type="Pfam" id="PF01435"/>
    </source>
</evidence>
<dbReference type="Gene3D" id="1.25.40.10">
    <property type="entry name" value="Tetratricopeptide repeat domain"/>
    <property type="match status" value="1"/>
</dbReference>
<evidence type="ECO:0000313" key="10">
    <source>
        <dbReference type="Proteomes" id="UP000321129"/>
    </source>
</evidence>
<evidence type="ECO:0000256" key="7">
    <source>
        <dbReference type="SAM" id="SignalP"/>
    </source>
</evidence>